<feature type="chain" id="PRO_5015667712" evidence="1">
    <location>
        <begin position="20"/>
        <end position="422"/>
    </location>
</feature>
<protein>
    <submittedName>
        <fullName evidence="3">Serine hydrolase</fullName>
    </submittedName>
</protein>
<dbReference type="RefSeq" id="WP_109099292.1">
    <property type="nucleotide sequence ID" value="NZ_QDKQ01000013.1"/>
</dbReference>
<keyword evidence="4" id="KW-1185">Reference proteome</keyword>
<keyword evidence="3" id="KW-0378">Hydrolase</keyword>
<dbReference type="EMBL" id="QDKQ01000013">
    <property type="protein sequence ID" value="PVM93850.1"/>
    <property type="molecule type" value="Genomic_DNA"/>
</dbReference>
<gene>
    <name evidence="3" type="ORF">DDF67_01970</name>
</gene>
<dbReference type="Gene3D" id="3.40.710.10">
    <property type="entry name" value="DD-peptidase/beta-lactamase superfamily"/>
    <property type="match status" value="1"/>
</dbReference>
<evidence type="ECO:0000259" key="2">
    <source>
        <dbReference type="Pfam" id="PF00144"/>
    </source>
</evidence>
<dbReference type="InterPro" id="IPR012338">
    <property type="entry name" value="Beta-lactam/transpept-like"/>
</dbReference>
<reference evidence="3 4" key="1">
    <citation type="submission" date="2018-04" db="EMBL/GenBank/DDBJ databases">
        <title>The genome sequence of Caulobacter sp. 744.</title>
        <authorList>
            <person name="Gao J."/>
            <person name="Sun J."/>
        </authorList>
    </citation>
    <scope>NUCLEOTIDE SEQUENCE [LARGE SCALE GENOMIC DNA]</scope>
    <source>
        <strain evidence="3 4">774</strain>
    </source>
</reference>
<feature type="domain" description="Beta-lactamase-related" evidence="2">
    <location>
        <begin position="54"/>
        <end position="416"/>
    </location>
</feature>
<evidence type="ECO:0000313" key="3">
    <source>
        <dbReference type="EMBL" id="PVM93850.1"/>
    </source>
</evidence>
<dbReference type="AlphaFoldDB" id="A0A2T9KD75"/>
<proteinExistence type="predicted"/>
<keyword evidence="1" id="KW-0732">Signal</keyword>
<feature type="signal peptide" evidence="1">
    <location>
        <begin position="1"/>
        <end position="19"/>
    </location>
</feature>
<dbReference type="InterPro" id="IPR050789">
    <property type="entry name" value="Diverse_Enzym_Activities"/>
</dbReference>
<dbReference type="PANTHER" id="PTHR43283">
    <property type="entry name" value="BETA-LACTAMASE-RELATED"/>
    <property type="match status" value="1"/>
</dbReference>
<accession>A0A2T9KD75</accession>
<comment type="caution">
    <text evidence="3">The sequence shown here is derived from an EMBL/GenBank/DDBJ whole genome shotgun (WGS) entry which is preliminary data.</text>
</comment>
<sequence length="422" mass="43491">MRLWLAGVAAPVLIWTALAGAPASAQGHPHADHHAHAAPAALVPAPDAALSARIDAVVDRAIADQRLVGAVVLVARDGKLVYHRAAGLADREAKAPMREDAVFRLASVTKPFVSVAIMRLAEEGKLSLADPVTKWLPDFKPALADGSTPVITLGQLLSHTAGLTYGLAEKSDHPYHRLGVSDGLDISGLTLDEDVARIGKGPLAFAPGSAWRYSLAIDVLGLVAEKADGHPLPQVVARTVTGPLGLKDAGFQATNPARLATPYANASPAPTRIADNQDVSLGATAVRMAPSRAVDPTAFPSGGAGMVGTASDVLALLEAVRTGGGGVLSAASVKAMTTDQAGIKAATQGPGWGFGYGWAVLDDPAIAKTPQGAGTLAWGGVYGHNWFVDPQARLTVVLLTNTAFEGMNGQVTRELRDAVYGR</sequence>
<dbReference type="GO" id="GO:0016787">
    <property type="term" value="F:hydrolase activity"/>
    <property type="evidence" value="ECO:0007669"/>
    <property type="project" value="UniProtKB-KW"/>
</dbReference>
<organism evidence="3 4">
    <name type="scientific">Caulobacter endophyticus</name>
    <dbReference type="NCBI Taxonomy" id="2172652"/>
    <lineage>
        <taxon>Bacteria</taxon>
        <taxon>Pseudomonadati</taxon>
        <taxon>Pseudomonadota</taxon>
        <taxon>Alphaproteobacteria</taxon>
        <taxon>Caulobacterales</taxon>
        <taxon>Caulobacteraceae</taxon>
        <taxon>Caulobacter</taxon>
    </lineage>
</organism>
<dbReference type="Pfam" id="PF00144">
    <property type="entry name" value="Beta-lactamase"/>
    <property type="match status" value="1"/>
</dbReference>
<evidence type="ECO:0000256" key="1">
    <source>
        <dbReference type="SAM" id="SignalP"/>
    </source>
</evidence>
<evidence type="ECO:0000313" key="4">
    <source>
        <dbReference type="Proteomes" id="UP000245073"/>
    </source>
</evidence>
<dbReference type="PANTHER" id="PTHR43283:SF3">
    <property type="entry name" value="BETA-LACTAMASE FAMILY PROTEIN (AFU_ORTHOLOGUE AFUA_5G07500)"/>
    <property type="match status" value="1"/>
</dbReference>
<dbReference type="OrthoDB" id="9808046at2"/>
<dbReference type="SUPFAM" id="SSF56601">
    <property type="entry name" value="beta-lactamase/transpeptidase-like"/>
    <property type="match status" value="1"/>
</dbReference>
<name>A0A2T9KD75_9CAUL</name>
<dbReference type="Proteomes" id="UP000245073">
    <property type="component" value="Unassembled WGS sequence"/>
</dbReference>
<dbReference type="InterPro" id="IPR001466">
    <property type="entry name" value="Beta-lactam-related"/>
</dbReference>